<evidence type="ECO:0000313" key="2">
    <source>
        <dbReference type="Proteomes" id="UP000324222"/>
    </source>
</evidence>
<accession>A0A5B7IU96</accession>
<name>A0A5B7IU96_PORTR</name>
<proteinExistence type="predicted"/>
<gene>
    <name evidence="1" type="ORF">E2C01_080770</name>
</gene>
<dbReference type="EMBL" id="VSRR010070137">
    <property type="protein sequence ID" value="MPC85963.1"/>
    <property type="molecule type" value="Genomic_DNA"/>
</dbReference>
<evidence type="ECO:0000313" key="1">
    <source>
        <dbReference type="EMBL" id="MPC85963.1"/>
    </source>
</evidence>
<reference evidence="1 2" key="1">
    <citation type="submission" date="2019-05" db="EMBL/GenBank/DDBJ databases">
        <title>Another draft genome of Portunus trituberculatus and its Hox gene families provides insights of decapod evolution.</title>
        <authorList>
            <person name="Jeong J.-H."/>
            <person name="Song I."/>
            <person name="Kim S."/>
            <person name="Choi T."/>
            <person name="Kim D."/>
            <person name="Ryu S."/>
            <person name="Kim W."/>
        </authorList>
    </citation>
    <scope>NUCLEOTIDE SEQUENCE [LARGE SCALE GENOMIC DNA]</scope>
    <source>
        <tissue evidence="1">Muscle</tissue>
    </source>
</reference>
<keyword evidence="2" id="KW-1185">Reference proteome</keyword>
<dbReference type="AlphaFoldDB" id="A0A5B7IU96"/>
<comment type="caution">
    <text evidence="1">The sequence shown here is derived from an EMBL/GenBank/DDBJ whole genome shotgun (WGS) entry which is preliminary data.</text>
</comment>
<protein>
    <submittedName>
        <fullName evidence="1">Uncharacterized protein</fullName>
    </submittedName>
</protein>
<organism evidence="1 2">
    <name type="scientific">Portunus trituberculatus</name>
    <name type="common">Swimming crab</name>
    <name type="synonym">Neptunus trituberculatus</name>
    <dbReference type="NCBI Taxonomy" id="210409"/>
    <lineage>
        <taxon>Eukaryota</taxon>
        <taxon>Metazoa</taxon>
        <taxon>Ecdysozoa</taxon>
        <taxon>Arthropoda</taxon>
        <taxon>Crustacea</taxon>
        <taxon>Multicrustacea</taxon>
        <taxon>Malacostraca</taxon>
        <taxon>Eumalacostraca</taxon>
        <taxon>Eucarida</taxon>
        <taxon>Decapoda</taxon>
        <taxon>Pleocyemata</taxon>
        <taxon>Brachyura</taxon>
        <taxon>Eubrachyura</taxon>
        <taxon>Portunoidea</taxon>
        <taxon>Portunidae</taxon>
        <taxon>Portuninae</taxon>
        <taxon>Portunus</taxon>
    </lineage>
</organism>
<dbReference type="Proteomes" id="UP000324222">
    <property type="component" value="Unassembled WGS sequence"/>
</dbReference>
<sequence>MVSLGFPTTQCNDNSCSHGHECPPITTLLAASTSSSGPFFSHKLVRYQQNCFEATELSANTTFSKQYGCNTGLGSSGSTANSECWRWSRHKEQTLCEAVLHYEANTKEVTIALLCIIFIHHAFIRNL</sequence>